<gene>
    <name evidence="2" type="ORF">KDA27_25265</name>
</gene>
<proteinExistence type="predicted"/>
<reference evidence="2" key="1">
    <citation type="submission" date="2020-04" db="EMBL/GenBank/DDBJ databases">
        <authorList>
            <person name="Zhang T."/>
        </authorList>
    </citation>
    <scope>NUCLEOTIDE SEQUENCE</scope>
    <source>
        <strain evidence="2">HKST-UBA02</strain>
    </source>
</reference>
<protein>
    <submittedName>
        <fullName evidence="2">Uncharacterized protein</fullName>
    </submittedName>
</protein>
<sequence length="256" mass="26374">MANSELALGSGRSTVSIESTTPSLASTVTQRGGDSSSATHVSSGPVRDEIDLFGVRPAATLVNVADYGKGLVDLAKATSAAPGGPPGLKAFRTQWLADLTTRSRVLDGTARALGALDALTSNDPGAETTRLAIRTVVADVVGHSVEPAIEAARASGASRAAGALSVGGFVAGQVTASGVENIVQGFVDTDVSRYETANSLPEMLRSNSRAGRETYVALRKEGYTVAGALTTGMWRTLGSDLRAFSFYVARDVLELQ</sequence>
<dbReference type="AlphaFoldDB" id="A0A956SI47"/>
<evidence type="ECO:0000313" key="2">
    <source>
        <dbReference type="EMBL" id="MCA9759128.1"/>
    </source>
</evidence>
<feature type="compositionally biased region" description="Polar residues" evidence="1">
    <location>
        <begin position="11"/>
        <end position="42"/>
    </location>
</feature>
<name>A0A956SI47_UNCEI</name>
<reference evidence="2" key="2">
    <citation type="journal article" date="2021" name="Microbiome">
        <title>Successional dynamics and alternative stable states in a saline activated sludge microbial community over 9 years.</title>
        <authorList>
            <person name="Wang Y."/>
            <person name="Ye J."/>
            <person name="Ju F."/>
            <person name="Liu L."/>
            <person name="Boyd J.A."/>
            <person name="Deng Y."/>
            <person name="Parks D.H."/>
            <person name="Jiang X."/>
            <person name="Yin X."/>
            <person name="Woodcroft B.J."/>
            <person name="Tyson G.W."/>
            <person name="Hugenholtz P."/>
            <person name="Polz M.F."/>
            <person name="Zhang T."/>
        </authorList>
    </citation>
    <scope>NUCLEOTIDE SEQUENCE</scope>
    <source>
        <strain evidence="2">HKST-UBA02</strain>
    </source>
</reference>
<accession>A0A956SI47</accession>
<dbReference type="Proteomes" id="UP000739538">
    <property type="component" value="Unassembled WGS sequence"/>
</dbReference>
<organism evidence="2 3">
    <name type="scientific">Eiseniibacteriota bacterium</name>
    <dbReference type="NCBI Taxonomy" id="2212470"/>
    <lineage>
        <taxon>Bacteria</taxon>
        <taxon>Candidatus Eiseniibacteriota</taxon>
    </lineage>
</organism>
<comment type="caution">
    <text evidence="2">The sequence shown here is derived from an EMBL/GenBank/DDBJ whole genome shotgun (WGS) entry which is preliminary data.</text>
</comment>
<evidence type="ECO:0000256" key="1">
    <source>
        <dbReference type="SAM" id="MobiDB-lite"/>
    </source>
</evidence>
<feature type="region of interest" description="Disordered" evidence="1">
    <location>
        <begin position="1"/>
        <end position="43"/>
    </location>
</feature>
<dbReference type="EMBL" id="JAGQHS010000269">
    <property type="protein sequence ID" value="MCA9759128.1"/>
    <property type="molecule type" value="Genomic_DNA"/>
</dbReference>
<evidence type="ECO:0000313" key="3">
    <source>
        <dbReference type="Proteomes" id="UP000739538"/>
    </source>
</evidence>